<dbReference type="EMBL" id="CAJPUY010000024">
    <property type="protein sequence ID" value="CAG2155180.1"/>
    <property type="molecule type" value="Genomic_DNA"/>
</dbReference>
<feature type="domain" description="HTH gntR-type" evidence="4">
    <location>
        <begin position="21"/>
        <end position="88"/>
    </location>
</feature>
<dbReference type="Gene3D" id="1.20.120.530">
    <property type="entry name" value="GntR ligand-binding domain-like"/>
    <property type="match status" value="1"/>
</dbReference>
<dbReference type="SMART" id="SM00345">
    <property type="entry name" value="HTH_GNTR"/>
    <property type="match status" value="1"/>
</dbReference>
<name>A0A916N6D2_9BURK</name>
<dbReference type="Proteomes" id="UP000672934">
    <property type="component" value="Unassembled WGS sequence"/>
</dbReference>
<dbReference type="GO" id="GO:0003677">
    <property type="term" value="F:DNA binding"/>
    <property type="evidence" value="ECO:0007669"/>
    <property type="project" value="UniProtKB-KW"/>
</dbReference>
<dbReference type="InterPro" id="IPR036390">
    <property type="entry name" value="WH_DNA-bd_sf"/>
</dbReference>
<dbReference type="Pfam" id="PF00392">
    <property type="entry name" value="GntR"/>
    <property type="match status" value="1"/>
</dbReference>
<evidence type="ECO:0000313" key="6">
    <source>
        <dbReference type="Proteomes" id="UP000672934"/>
    </source>
</evidence>
<keyword evidence="6" id="KW-1185">Reference proteome</keyword>
<keyword evidence="2" id="KW-0238">DNA-binding</keyword>
<evidence type="ECO:0000259" key="4">
    <source>
        <dbReference type="PROSITE" id="PS50949"/>
    </source>
</evidence>
<dbReference type="InterPro" id="IPR000524">
    <property type="entry name" value="Tscrpt_reg_HTH_GntR"/>
</dbReference>
<dbReference type="PRINTS" id="PR00035">
    <property type="entry name" value="HTHGNTR"/>
</dbReference>
<keyword evidence="3" id="KW-0804">Transcription</keyword>
<dbReference type="Gene3D" id="1.10.10.10">
    <property type="entry name" value="Winged helix-like DNA-binding domain superfamily/Winged helix DNA-binding domain"/>
    <property type="match status" value="1"/>
</dbReference>
<keyword evidence="1" id="KW-0805">Transcription regulation</keyword>
<accession>A0A916N6D2</accession>
<dbReference type="PANTHER" id="PTHR43537">
    <property type="entry name" value="TRANSCRIPTIONAL REGULATOR, GNTR FAMILY"/>
    <property type="match status" value="1"/>
</dbReference>
<dbReference type="SMART" id="SM00895">
    <property type="entry name" value="FCD"/>
    <property type="match status" value="1"/>
</dbReference>
<dbReference type="InterPro" id="IPR036388">
    <property type="entry name" value="WH-like_DNA-bd_sf"/>
</dbReference>
<dbReference type="Pfam" id="PF07729">
    <property type="entry name" value="FCD"/>
    <property type="match status" value="1"/>
</dbReference>
<protein>
    <submittedName>
        <fullName evidence="5">HTH-type transcriptional repressor RspR</fullName>
    </submittedName>
</protein>
<dbReference type="InterPro" id="IPR008920">
    <property type="entry name" value="TF_FadR/GntR_C"/>
</dbReference>
<dbReference type="GO" id="GO:0003700">
    <property type="term" value="F:DNA-binding transcription factor activity"/>
    <property type="evidence" value="ECO:0007669"/>
    <property type="project" value="InterPro"/>
</dbReference>
<evidence type="ECO:0000256" key="2">
    <source>
        <dbReference type="ARBA" id="ARBA00023125"/>
    </source>
</evidence>
<dbReference type="CDD" id="cd07377">
    <property type="entry name" value="WHTH_GntR"/>
    <property type="match status" value="1"/>
</dbReference>
<gene>
    <name evidence="5" type="primary">rspR_4</name>
    <name evidence="5" type="ORF">LMG31506_05309</name>
</gene>
<dbReference type="AlphaFoldDB" id="A0A916N6D2"/>
<dbReference type="RefSeq" id="WP_211950155.1">
    <property type="nucleotide sequence ID" value="NZ_CAJPUY010000024.1"/>
</dbReference>
<dbReference type="SUPFAM" id="SSF48008">
    <property type="entry name" value="GntR ligand-binding domain-like"/>
    <property type="match status" value="1"/>
</dbReference>
<sequence length="229" mass="25634">MTYTKVHPMGSENSKTAATTLSAAERAYQHIHSQILRGQYASGAFLEEEPLSEDIGVSRTPIREALRRLSAEGFIELIPRRGARVRGVTAQELRQFLEARFALESHAIRTICQQKMAIPAELARMIGEISRLVLERNFFEAAELDRQFHRAIVSLAGNDLLVELFDALRFRHLLACLSTPPDPTQVRLVVDEHVDLLAALSSHDAARALDNLAEHLDPERAPRLRALSN</sequence>
<dbReference type="PROSITE" id="PS50949">
    <property type="entry name" value="HTH_GNTR"/>
    <property type="match status" value="1"/>
</dbReference>
<dbReference type="PANTHER" id="PTHR43537:SF5">
    <property type="entry name" value="UXU OPERON TRANSCRIPTIONAL REGULATOR"/>
    <property type="match status" value="1"/>
</dbReference>
<dbReference type="InterPro" id="IPR011711">
    <property type="entry name" value="GntR_C"/>
</dbReference>
<proteinExistence type="predicted"/>
<evidence type="ECO:0000256" key="1">
    <source>
        <dbReference type="ARBA" id="ARBA00023015"/>
    </source>
</evidence>
<dbReference type="SUPFAM" id="SSF46785">
    <property type="entry name" value="Winged helix' DNA-binding domain"/>
    <property type="match status" value="1"/>
</dbReference>
<evidence type="ECO:0000256" key="3">
    <source>
        <dbReference type="ARBA" id="ARBA00023163"/>
    </source>
</evidence>
<evidence type="ECO:0000313" key="5">
    <source>
        <dbReference type="EMBL" id="CAG2155180.1"/>
    </source>
</evidence>
<organism evidence="5 6">
    <name type="scientific">Cupriavidus yeoncheonensis</name>
    <dbReference type="NCBI Taxonomy" id="1462994"/>
    <lineage>
        <taxon>Bacteria</taxon>
        <taxon>Pseudomonadati</taxon>
        <taxon>Pseudomonadota</taxon>
        <taxon>Betaproteobacteria</taxon>
        <taxon>Burkholderiales</taxon>
        <taxon>Burkholderiaceae</taxon>
        <taxon>Cupriavidus</taxon>
    </lineage>
</organism>
<reference evidence="5" key="1">
    <citation type="submission" date="2021-03" db="EMBL/GenBank/DDBJ databases">
        <authorList>
            <person name="Peeters C."/>
        </authorList>
    </citation>
    <scope>NUCLEOTIDE SEQUENCE</scope>
    <source>
        <strain evidence="5">LMG 31506</strain>
    </source>
</reference>
<comment type="caution">
    <text evidence="5">The sequence shown here is derived from an EMBL/GenBank/DDBJ whole genome shotgun (WGS) entry which is preliminary data.</text>
</comment>